<organism evidence="1 2">
    <name type="scientific">Melia azedarach</name>
    <name type="common">Chinaberry tree</name>
    <dbReference type="NCBI Taxonomy" id="155640"/>
    <lineage>
        <taxon>Eukaryota</taxon>
        <taxon>Viridiplantae</taxon>
        <taxon>Streptophyta</taxon>
        <taxon>Embryophyta</taxon>
        <taxon>Tracheophyta</taxon>
        <taxon>Spermatophyta</taxon>
        <taxon>Magnoliopsida</taxon>
        <taxon>eudicotyledons</taxon>
        <taxon>Gunneridae</taxon>
        <taxon>Pentapetalae</taxon>
        <taxon>rosids</taxon>
        <taxon>malvids</taxon>
        <taxon>Sapindales</taxon>
        <taxon>Meliaceae</taxon>
        <taxon>Melia</taxon>
    </lineage>
</organism>
<keyword evidence="2" id="KW-1185">Reference proteome</keyword>
<protein>
    <submittedName>
        <fullName evidence="1">Cytokinin dehydrogenase</fullName>
    </submittedName>
</protein>
<evidence type="ECO:0000313" key="1">
    <source>
        <dbReference type="EMBL" id="KAJ4708890.1"/>
    </source>
</evidence>
<evidence type="ECO:0000313" key="2">
    <source>
        <dbReference type="Proteomes" id="UP001164539"/>
    </source>
</evidence>
<reference evidence="1 2" key="1">
    <citation type="journal article" date="2023" name="Science">
        <title>Complex scaffold remodeling in plant triterpene biosynthesis.</title>
        <authorList>
            <person name="De La Pena R."/>
            <person name="Hodgson H."/>
            <person name="Liu J.C."/>
            <person name="Stephenson M.J."/>
            <person name="Martin A.C."/>
            <person name="Owen C."/>
            <person name="Harkess A."/>
            <person name="Leebens-Mack J."/>
            <person name="Jimenez L.E."/>
            <person name="Osbourn A."/>
            <person name="Sattely E.S."/>
        </authorList>
    </citation>
    <scope>NUCLEOTIDE SEQUENCE [LARGE SCALE GENOMIC DNA]</scope>
    <source>
        <strain evidence="2">cv. JPN11</strain>
        <tissue evidence="1">Leaf</tissue>
    </source>
</reference>
<sequence length="515" mass="57756">MIACLDRFVHENDSESRILSDNLSTVCKSLDLKGSIDCRAITDKDFGGLHSIKPLAVIRPAGPDDVQKVVKAASVSSNLTVAARGNGHSINGQAMADGGLVIDMRSFEDYVFHVGRENGFTYVDVSGGALWENILKRCVEGFGMAPRSWTDYLGLTVGGTLSNAGISGQTFRFGPQISNVLELDVITGNGDALTCSEEKNSELFFSVLGGLGQFGIITRARILLQSAPDKVRWIRLIYSEFHEFTRDAELLVTREEGESFDYVEGFVFVNNDDIVNGRPSVPLDQAQDFNPAHIPQTAGSVLYCLEVALHYNNSDHPSTVDTTVSRLLQGLRFISNLKFQVDMGYMDFLLRVKRAEEQAKANGIWDSPHPWLNMLVSKSDIVEFDRVVFKEILKDGIGGPMLVYPLRRSKWDNRTSVMLPEEEVFYLVALLRFAPPQGDGSLVRKLVEQNQEIIQYCTEMGFDFKLYLPHYKSVEEWKQRHFGNEWSRFRLRKKAFDKNSILAPGQKIFARNTAL</sequence>
<dbReference type="EMBL" id="CM051403">
    <property type="protein sequence ID" value="KAJ4708890.1"/>
    <property type="molecule type" value="Genomic_DNA"/>
</dbReference>
<comment type="caution">
    <text evidence="1">The sequence shown here is derived from an EMBL/GenBank/DDBJ whole genome shotgun (WGS) entry which is preliminary data.</text>
</comment>
<gene>
    <name evidence="1" type="ORF">OWV82_018764</name>
</gene>
<proteinExistence type="predicted"/>
<dbReference type="Proteomes" id="UP001164539">
    <property type="component" value="Chromosome 10"/>
</dbReference>
<name>A0ACC1XBU8_MELAZ</name>
<accession>A0ACC1XBU8</accession>